<proteinExistence type="predicted"/>
<dbReference type="PRINTS" id="PR00095">
    <property type="entry name" value="ANTSNTHASEI"/>
</dbReference>
<comment type="function">
    <text evidence="7">Part of a heterotetrameric complex that catalyzes the two-step biosynthesis of anthranilate, an intermediate in the biosynthesis of L-tryptophan. In the first step, the glutamine-binding beta subunit (TrpG) of anthranilate synthase (AS) provides the glutamine amidotransferase activity which generates ammonia as a substrate that, along with chorismate, is used in the second step, catalyzed by the large alpha subunit of AS (TrpE) to produce anthranilate. In the absence of TrpG, TrpE can synthesize anthranilate directly from chorismate and high concentrations of ammonia.</text>
</comment>
<dbReference type="SUPFAM" id="SSF56322">
    <property type="entry name" value="ADC synthase"/>
    <property type="match status" value="1"/>
</dbReference>
<keyword evidence="4" id="KW-0479">Metal-binding</keyword>
<dbReference type="GO" id="GO:0004049">
    <property type="term" value="F:anthranilate synthase activity"/>
    <property type="evidence" value="ECO:0007669"/>
    <property type="project" value="UniProtKB-EC"/>
</dbReference>
<dbReference type="InterPro" id="IPR019999">
    <property type="entry name" value="Anth_synth_I-like"/>
</dbReference>
<dbReference type="EMBL" id="MDSU01000018">
    <property type="protein sequence ID" value="OSS41760.1"/>
    <property type="molecule type" value="Genomic_DNA"/>
</dbReference>
<reference evidence="11 12" key="1">
    <citation type="journal article" date="2017" name="Front. Microbiol.">
        <title>Genome Sequence of Desulfurella amilsii Strain TR1 and Comparative Genomics of Desulfurellaceae Family.</title>
        <authorList>
            <person name="Florentino A.P."/>
            <person name="Stams A.J."/>
            <person name="Sanchez-Andrea I."/>
        </authorList>
    </citation>
    <scope>NUCLEOTIDE SEQUENCE [LARGE SCALE GENOMIC DNA]</scope>
    <source>
        <strain evidence="11 12">TR1</strain>
    </source>
</reference>
<dbReference type="Pfam" id="PF04715">
    <property type="entry name" value="Anth_synt_I_N"/>
    <property type="match status" value="1"/>
</dbReference>
<dbReference type="AlphaFoldDB" id="A0A1X4XW52"/>
<organism evidence="11 12">
    <name type="scientific">Desulfurella amilsii</name>
    <dbReference type="NCBI Taxonomy" id="1562698"/>
    <lineage>
        <taxon>Bacteria</taxon>
        <taxon>Pseudomonadati</taxon>
        <taxon>Campylobacterota</taxon>
        <taxon>Desulfurellia</taxon>
        <taxon>Desulfurellales</taxon>
        <taxon>Desulfurellaceae</taxon>
        <taxon>Desulfurella</taxon>
    </lineage>
</organism>
<dbReference type="OrthoDB" id="9803598at2"/>
<sequence length="470" mass="53122">MYPTCSEFIDLSKIYDRVPVYLEVDGDLDTPVSLLNSLLNKDNCLLLESADQKKIYSRFSFLAFNAKKFVLENDGLFEGYNEGLSFVKSFLKQNKSASFEAFGNFAGGFIAILSFEFVNACGTLRKKIKNLPQTLGVFYFVDKFLVYDNYTNKLYLAKSQLTKDPDAYSKAQEELLLLKEELKRTSVEKNNSNPQIIRKIPKKDFIEKVNFLKRQIEDGEAIQVVLSDYIEVDGLNPFEFYRNLRKFNPSPYMFFIKDAQSYIVGSSPEVHISVRKNTATIKPIAGTRPIASTKEKTLLLEKELLLDKKENAEHLMLLDLARNDLSRVSVPLSVEVKSFRQTEHYSHVMHLVSEVEGKVDESFDLIDCLTNTFPAGTVSGAPKVRAIELIEETEKKVRGFYAGCVGYIGLNGNMDMAITIRTAFFEKDKARFQAGAGIVYDSVAENEYKEVLSKLGALLQAGGIHDSLDR</sequence>
<evidence type="ECO:0000259" key="9">
    <source>
        <dbReference type="Pfam" id="PF00425"/>
    </source>
</evidence>
<comment type="caution">
    <text evidence="11">The sequence shown here is derived from an EMBL/GenBank/DDBJ whole genome shotgun (WGS) entry which is preliminary data.</text>
</comment>
<feature type="domain" description="Anthranilate synthase component I N-terminal" evidence="10">
    <location>
        <begin position="27"/>
        <end position="156"/>
    </location>
</feature>
<keyword evidence="5" id="KW-0460">Magnesium</keyword>
<dbReference type="PANTHER" id="PTHR11236">
    <property type="entry name" value="AMINOBENZOATE/ANTHRANILATE SYNTHASE"/>
    <property type="match status" value="1"/>
</dbReference>
<protein>
    <recommendedName>
        <fullName evidence="3">Anthranilate synthase component 1</fullName>
    </recommendedName>
</protein>
<evidence type="ECO:0000256" key="5">
    <source>
        <dbReference type="ARBA" id="ARBA00022842"/>
    </source>
</evidence>
<evidence type="ECO:0000256" key="1">
    <source>
        <dbReference type="ARBA" id="ARBA00001946"/>
    </source>
</evidence>
<accession>A0A1X4XW52</accession>
<dbReference type="Proteomes" id="UP000194141">
    <property type="component" value="Unassembled WGS sequence"/>
</dbReference>
<keyword evidence="6 11" id="KW-0456">Lyase</keyword>
<dbReference type="Pfam" id="PF00425">
    <property type="entry name" value="Chorismate_bind"/>
    <property type="match status" value="1"/>
</dbReference>
<dbReference type="Gene3D" id="3.60.120.10">
    <property type="entry name" value="Anthranilate synthase"/>
    <property type="match status" value="1"/>
</dbReference>
<dbReference type="InterPro" id="IPR005801">
    <property type="entry name" value="ADC_synthase"/>
</dbReference>
<feature type="domain" description="Chorismate-utilising enzyme C-terminal" evidence="9">
    <location>
        <begin position="202"/>
        <end position="454"/>
    </location>
</feature>
<evidence type="ECO:0000256" key="4">
    <source>
        <dbReference type="ARBA" id="ARBA00022723"/>
    </source>
</evidence>
<dbReference type="GO" id="GO:0046872">
    <property type="term" value="F:metal ion binding"/>
    <property type="evidence" value="ECO:0007669"/>
    <property type="project" value="UniProtKB-KW"/>
</dbReference>
<dbReference type="STRING" id="1562698.DESAMIL20_1313"/>
<keyword evidence="12" id="KW-1185">Reference proteome</keyword>
<evidence type="ECO:0000256" key="6">
    <source>
        <dbReference type="ARBA" id="ARBA00023239"/>
    </source>
</evidence>
<gene>
    <name evidence="11" type="ORF">DESAMIL20_1313</name>
</gene>
<dbReference type="PANTHER" id="PTHR11236:SF48">
    <property type="entry name" value="ISOCHORISMATE SYNTHASE MENF"/>
    <property type="match status" value="1"/>
</dbReference>
<evidence type="ECO:0000256" key="7">
    <source>
        <dbReference type="ARBA" id="ARBA00025634"/>
    </source>
</evidence>
<dbReference type="GO" id="GO:0000162">
    <property type="term" value="P:L-tryptophan biosynthetic process"/>
    <property type="evidence" value="ECO:0007669"/>
    <property type="project" value="TreeGrafter"/>
</dbReference>
<evidence type="ECO:0000256" key="3">
    <source>
        <dbReference type="ARBA" id="ARBA00020653"/>
    </source>
</evidence>
<comment type="catalytic activity">
    <reaction evidence="8">
        <text>chorismate + L-glutamine = anthranilate + pyruvate + L-glutamate + H(+)</text>
        <dbReference type="Rhea" id="RHEA:21732"/>
        <dbReference type="ChEBI" id="CHEBI:15361"/>
        <dbReference type="ChEBI" id="CHEBI:15378"/>
        <dbReference type="ChEBI" id="CHEBI:16567"/>
        <dbReference type="ChEBI" id="CHEBI:29748"/>
        <dbReference type="ChEBI" id="CHEBI:29985"/>
        <dbReference type="ChEBI" id="CHEBI:58359"/>
        <dbReference type="EC" id="4.1.3.27"/>
    </reaction>
</comment>
<evidence type="ECO:0000259" key="10">
    <source>
        <dbReference type="Pfam" id="PF04715"/>
    </source>
</evidence>
<evidence type="ECO:0000256" key="2">
    <source>
        <dbReference type="ARBA" id="ARBA00011575"/>
    </source>
</evidence>
<evidence type="ECO:0000313" key="11">
    <source>
        <dbReference type="EMBL" id="OSS41760.1"/>
    </source>
</evidence>
<evidence type="ECO:0000313" key="12">
    <source>
        <dbReference type="Proteomes" id="UP000194141"/>
    </source>
</evidence>
<comment type="cofactor">
    <cofactor evidence="1">
        <name>Mg(2+)</name>
        <dbReference type="ChEBI" id="CHEBI:18420"/>
    </cofactor>
</comment>
<name>A0A1X4XW52_9BACT</name>
<dbReference type="RefSeq" id="WP_086033995.1">
    <property type="nucleotide sequence ID" value="NZ_MDSU01000018.1"/>
</dbReference>
<dbReference type="InterPro" id="IPR015890">
    <property type="entry name" value="Chorismate_C"/>
</dbReference>
<evidence type="ECO:0000256" key="8">
    <source>
        <dbReference type="ARBA" id="ARBA00047683"/>
    </source>
</evidence>
<comment type="subunit">
    <text evidence="2">Heterotetramer consisting of two non-identical subunits: a beta subunit (TrpG) and a large alpha subunit (TrpE).</text>
</comment>
<dbReference type="InterPro" id="IPR006805">
    <property type="entry name" value="Anth_synth_I_N"/>
</dbReference>